<organism evidence="14 15">
    <name type="scientific">Pseudomonas putida</name>
    <name type="common">Arthrobacter siderocapsulatus</name>
    <dbReference type="NCBI Taxonomy" id="303"/>
    <lineage>
        <taxon>Bacteria</taxon>
        <taxon>Pseudomonadati</taxon>
        <taxon>Pseudomonadota</taxon>
        <taxon>Gammaproteobacteria</taxon>
        <taxon>Pseudomonadales</taxon>
        <taxon>Pseudomonadaceae</taxon>
        <taxon>Pseudomonas</taxon>
    </lineage>
</organism>
<dbReference type="SFLD" id="SFLDG01127">
    <property type="entry name" value="C1.3:_Acid_Phosphatase_Like"/>
    <property type="match status" value="1"/>
</dbReference>
<feature type="chain" id="PRO_5013068024" description="Class B acid phosphatase" evidence="13">
    <location>
        <begin position="26"/>
        <end position="213"/>
    </location>
</feature>
<dbReference type="SFLD" id="SFLDS00003">
    <property type="entry name" value="Haloacid_Dehalogenase"/>
    <property type="match status" value="1"/>
</dbReference>
<dbReference type="AlphaFoldDB" id="A0A1Q9QX50"/>
<gene>
    <name evidence="14" type="primary">aphA_3</name>
    <name evidence="14" type="ORF">PSEMO_56970</name>
</gene>
<feature type="signal peptide" evidence="13">
    <location>
        <begin position="1"/>
        <end position="25"/>
    </location>
</feature>
<dbReference type="EC" id="3.1.3.2" evidence="6"/>
<evidence type="ECO:0000256" key="13">
    <source>
        <dbReference type="SAM" id="SignalP"/>
    </source>
</evidence>
<dbReference type="GO" id="GO:0030288">
    <property type="term" value="C:outer membrane-bounded periplasmic space"/>
    <property type="evidence" value="ECO:0007669"/>
    <property type="project" value="InterPro"/>
</dbReference>
<keyword evidence="10" id="KW-0574">Periplasm</keyword>
<comment type="subcellular location">
    <subcellularLocation>
        <location evidence="3">Periplasm</location>
    </subcellularLocation>
</comment>
<reference evidence="14 15" key="1">
    <citation type="submission" date="2016-10" db="EMBL/GenBank/DDBJ databases">
        <title>Genome Sequence of Pseudomonas putida GM4FR.</title>
        <authorList>
            <person name="Poehlein A."/>
            <person name="Wemheuer F."/>
            <person name="Hollensteiner J."/>
            <person name="Wemheuer B."/>
        </authorList>
    </citation>
    <scope>NUCLEOTIDE SEQUENCE [LARGE SCALE GENOMIC DNA]</scope>
    <source>
        <strain evidence="14 15">GM4FR</strain>
    </source>
</reference>
<evidence type="ECO:0000256" key="6">
    <source>
        <dbReference type="ARBA" id="ARBA00012646"/>
    </source>
</evidence>
<keyword evidence="11 14" id="KW-0378">Hydrolase</keyword>
<evidence type="ECO:0000256" key="9">
    <source>
        <dbReference type="ARBA" id="ARBA00022729"/>
    </source>
</evidence>
<dbReference type="EMBL" id="MKZO01000067">
    <property type="protein sequence ID" value="OLS59726.1"/>
    <property type="molecule type" value="Genomic_DNA"/>
</dbReference>
<dbReference type="InterPro" id="IPR010025">
    <property type="entry name" value="HAD-SF_ppase_IIIB_AphA"/>
</dbReference>
<dbReference type="RefSeq" id="WP_081430355.1">
    <property type="nucleotide sequence ID" value="NZ_MKZO01000067.1"/>
</dbReference>
<sequence>MGISRYTLAAVLAVSLLGCSRPAQQPEVHWISVEQLSASLAREAPMAVGFDIDDTVLYSSPCFYEGQQKYSPGSNDYLKNMTFWTETNAGCDRYSIPKDVARALIAEHQRRGDKVYFITARPRTEGEQLTAILQQTFAIKDMQPVVFTSGPEKARFIRELGLKVYYGDSDTDISSAREAGARPVRVMRANNSTNLPLPVNGGLGEEVLRDSMH</sequence>
<comment type="subunit">
    <text evidence="5">Homotetramer.</text>
</comment>
<dbReference type="InterPro" id="IPR023214">
    <property type="entry name" value="HAD_sf"/>
</dbReference>
<accession>A0A1Q9QX50</accession>
<dbReference type="GO" id="GO:0003993">
    <property type="term" value="F:acid phosphatase activity"/>
    <property type="evidence" value="ECO:0007669"/>
    <property type="project" value="UniProtKB-EC"/>
</dbReference>
<dbReference type="InterPro" id="IPR005519">
    <property type="entry name" value="Acid_phosphat_B-like"/>
</dbReference>
<comment type="similarity">
    <text evidence="4">Belongs to the class B bacterial acid phosphatase family.</text>
</comment>
<dbReference type="SUPFAM" id="SSF56784">
    <property type="entry name" value="HAD-like"/>
    <property type="match status" value="1"/>
</dbReference>
<evidence type="ECO:0000313" key="14">
    <source>
        <dbReference type="EMBL" id="OLS59726.1"/>
    </source>
</evidence>
<evidence type="ECO:0000256" key="12">
    <source>
        <dbReference type="ARBA" id="ARBA00022842"/>
    </source>
</evidence>
<evidence type="ECO:0000256" key="8">
    <source>
        <dbReference type="ARBA" id="ARBA00022723"/>
    </source>
</evidence>
<keyword evidence="8" id="KW-0479">Metal-binding</keyword>
<keyword evidence="9 13" id="KW-0732">Signal</keyword>
<evidence type="ECO:0000256" key="11">
    <source>
        <dbReference type="ARBA" id="ARBA00022801"/>
    </source>
</evidence>
<dbReference type="GO" id="GO:0046872">
    <property type="term" value="F:metal ion binding"/>
    <property type="evidence" value="ECO:0007669"/>
    <property type="project" value="UniProtKB-KW"/>
</dbReference>
<name>A0A1Q9QX50_PSEPU</name>
<dbReference type="NCBIfam" id="TIGR01672">
    <property type="entry name" value="AphA"/>
    <property type="match status" value="1"/>
</dbReference>
<protein>
    <recommendedName>
        <fullName evidence="7">Class B acid phosphatase</fullName>
        <ecNumber evidence="6">3.1.3.2</ecNumber>
    </recommendedName>
</protein>
<evidence type="ECO:0000256" key="1">
    <source>
        <dbReference type="ARBA" id="ARBA00000032"/>
    </source>
</evidence>
<dbReference type="PROSITE" id="PS51257">
    <property type="entry name" value="PROKAR_LIPOPROTEIN"/>
    <property type="match status" value="1"/>
</dbReference>
<evidence type="ECO:0000256" key="7">
    <source>
        <dbReference type="ARBA" id="ARBA00022113"/>
    </source>
</evidence>
<evidence type="ECO:0000256" key="5">
    <source>
        <dbReference type="ARBA" id="ARBA00011881"/>
    </source>
</evidence>
<dbReference type="Pfam" id="PF03767">
    <property type="entry name" value="Acid_phosphat_B"/>
    <property type="match status" value="1"/>
</dbReference>
<dbReference type="InterPro" id="IPR036412">
    <property type="entry name" value="HAD-like_sf"/>
</dbReference>
<evidence type="ECO:0000256" key="4">
    <source>
        <dbReference type="ARBA" id="ARBA00007752"/>
    </source>
</evidence>
<evidence type="ECO:0000256" key="10">
    <source>
        <dbReference type="ARBA" id="ARBA00022764"/>
    </source>
</evidence>
<evidence type="ECO:0000313" key="15">
    <source>
        <dbReference type="Proteomes" id="UP000186736"/>
    </source>
</evidence>
<proteinExistence type="inferred from homology"/>
<keyword evidence="12" id="KW-0460">Magnesium</keyword>
<dbReference type="Gene3D" id="3.40.50.1000">
    <property type="entry name" value="HAD superfamily/HAD-like"/>
    <property type="match status" value="1"/>
</dbReference>
<comment type="caution">
    <text evidence="14">The sequence shown here is derived from an EMBL/GenBank/DDBJ whole genome shotgun (WGS) entry which is preliminary data.</text>
</comment>
<comment type="catalytic activity">
    <reaction evidence="1">
        <text>a phosphate monoester + H2O = an alcohol + phosphate</text>
        <dbReference type="Rhea" id="RHEA:15017"/>
        <dbReference type="ChEBI" id="CHEBI:15377"/>
        <dbReference type="ChEBI" id="CHEBI:30879"/>
        <dbReference type="ChEBI" id="CHEBI:43474"/>
        <dbReference type="ChEBI" id="CHEBI:67140"/>
        <dbReference type="EC" id="3.1.3.2"/>
    </reaction>
</comment>
<dbReference type="Proteomes" id="UP000186736">
    <property type="component" value="Unassembled WGS sequence"/>
</dbReference>
<comment type="cofactor">
    <cofactor evidence="2">
        <name>Mg(2+)</name>
        <dbReference type="ChEBI" id="CHEBI:18420"/>
    </cofactor>
</comment>
<evidence type="ECO:0000256" key="2">
    <source>
        <dbReference type="ARBA" id="ARBA00001946"/>
    </source>
</evidence>
<evidence type="ECO:0000256" key="3">
    <source>
        <dbReference type="ARBA" id="ARBA00004418"/>
    </source>
</evidence>
<dbReference type="OrthoDB" id="2234478at2"/>